<comment type="caution">
    <text evidence="2">The sequence shown here is derived from an EMBL/GenBank/DDBJ whole genome shotgun (WGS) entry which is preliminary data.</text>
</comment>
<gene>
    <name evidence="2" type="ORF">FD03_GL000719</name>
</gene>
<keyword evidence="3" id="KW-1185">Reference proteome</keyword>
<protein>
    <submittedName>
        <fullName evidence="2">Uncharacterized protein</fullName>
    </submittedName>
</protein>
<keyword evidence="1" id="KW-0472">Membrane</keyword>
<evidence type="ECO:0000313" key="3">
    <source>
        <dbReference type="Proteomes" id="UP000051248"/>
    </source>
</evidence>
<reference evidence="2 3" key="1">
    <citation type="journal article" date="2015" name="Genome Announc.">
        <title>Expanding the biotechnology potential of lactobacilli through comparative genomics of 213 strains and associated genera.</title>
        <authorList>
            <person name="Sun Z."/>
            <person name="Harris H.M."/>
            <person name="McCann A."/>
            <person name="Guo C."/>
            <person name="Argimon S."/>
            <person name="Zhang W."/>
            <person name="Yang X."/>
            <person name="Jeffery I.B."/>
            <person name="Cooney J.C."/>
            <person name="Kagawa T.F."/>
            <person name="Liu W."/>
            <person name="Song Y."/>
            <person name="Salvetti E."/>
            <person name="Wrobel A."/>
            <person name="Rasinkangas P."/>
            <person name="Parkhill J."/>
            <person name="Rea M.C."/>
            <person name="O'Sullivan O."/>
            <person name="Ritari J."/>
            <person name="Douillard F.P."/>
            <person name="Paul Ross R."/>
            <person name="Yang R."/>
            <person name="Briner A.E."/>
            <person name="Felis G.E."/>
            <person name="de Vos W.M."/>
            <person name="Barrangou R."/>
            <person name="Klaenhammer T.R."/>
            <person name="Caufield P.W."/>
            <person name="Cui Y."/>
            <person name="Zhang H."/>
            <person name="O'Toole P.W."/>
        </authorList>
    </citation>
    <scope>NUCLEOTIDE SEQUENCE [LARGE SCALE GENOMIC DNA]</scope>
    <source>
        <strain evidence="2 3">DSM 19682</strain>
    </source>
</reference>
<name>A0A0R1KP58_9LACO</name>
<keyword evidence="1" id="KW-0812">Transmembrane</keyword>
<proteinExistence type="predicted"/>
<sequence>MKSIKNKDLKFFFTMIIILYLLENVTSGSNTWMSLKMIFQILLTGFIATIAMHYLIFKRFE</sequence>
<organism evidence="2 3">
    <name type="scientific">Companilactobacillus nodensis DSM 19682 = JCM 14932 = NBRC 107160</name>
    <dbReference type="NCBI Taxonomy" id="1423775"/>
    <lineage>
        <taxon>Bacteria</taxon>
        <taxon>Bacillati</taxon>
        <taxon>Bacillota</taxon>
        <taxon>Bacilli</taxon>
        <taxon>Lactobacillales</taxon>
        <taxon>Lactobacillaceae</taxon>
        <taxon>Companilactobacillus</taxon>
    </lineage>
</organism>
<dbReference type="Proteomes" id="UP000051248">
    <property type="component" value="Unassembled WGS sequence"/>
</dbReference>
<evidence type="ECO:0000256" key="1">
    <source>
        <dbReference type="SAM" id="Phobius"/>
    </source>
</evidence>
<dbReference type="AlphaFoldDB" id="A0A0R1KP58"/>
<evidence type="ECO:0000313" key="2">
    <source>
        <dbReference type="EMBL" id="KRK81127.1"/>
    </source>
</evidence>
<keyword evidence="1" id="KW-1133">Transmembrane helix</keyword>
<feature type="transmembrane region" description="Helical" evidence="1">
    <location>
        <begin position="37"/>
        <end position="57"/>
    </location>
</feature>
<dbReference type="OrthoDB" id="9933599at2"/>
<dbReference type="RefSeq" id="WP_025023313.1">
    <property type="nucleotide sequence ID" value="NZ_AZDZ01000001.1"/>
</dbReference>
<dbReference type="PATRIC" id="fig|1423775.4.peg.735"/>
<accession>A0A0R1KP58</accession>
<dbReference type="EMBL" id="AZDZ01000001">
    <property type="protein sequence ID" value="KRK81127.1"/>
    <property type="molecule type" value="Genomic_DNA"/>
</dbReference>